<dbReference type="CDD" id="cd06170">
    <property type="entry name" value="LuxR_C_like"/>
    <property type="match status" value="1"/>
</dbReference>
<feature type="domain" description="Response regulatory" evidence="5">
    <location>
        <begin position="3"/>
        <end position="120"/>
    </location>
</feature>
<dbReference type="InterPro" id="IPR011006">
    <property type="entry name" value="CheY-like_superfamily"/>
</dbReference>
<dbReference type="SUPFAM" id="SSF46894">
    <property type="entry name" value="C-terminal effector domain of the bipartite response regulators"/>
    <property type="match status" value="1"/>
</dbReference>
<dbReference type="SMART" id="SM00421">
    <property type="entry name" value="HTH_LUXR"/>
    <property type="match status" value="1"/>
</dbReference>
<dbReference type="EMBL" id="JAYMYJ010000049">
    <property type="protein sequence ID" value="MEB4590651.1"/>
    <property type="molecule type" value="Genomic_DNA"/>
</dbReference>
<reference evidence="6 7" key="2">
    <citation type="submission" date="2024-01" db="EMBL/GenBank/DDBJ databases">
        <authorList>
            <person name="Xie X."/>
        </authorList>
    </citation>
    <scope>NUCLEOTIDE SEQUENCE [LARGE SCALE GENOMIC DNA]</scope>
    <source>
        <strain evidence="6">SCUT-1</strain>
    </source>
</reference>
<feature type="modified residue" description="4-aspartylphosphate" evidence="3">
    <location>
        <position position="55"/>
    </location>
</feature>
<dbReference type="PROSITE" id="PS50043">
    <property type="entry name" value="HTH_LUXR_2"/>
    <property type="match status" value="1"/>
</dbReference>
<evidence type="ECO:0000313" key="7">
    <source>
        <dbReference type="Proteomes" id="UP001308005"/>
    </source>
</evidence>
<protein>
    <submittedName>
        <fullName evidence="6">Response regulator transcription factor</fullName>
    </submittedName>
</protein>
<dbReference type="Gene3D" id="3.40.50.2300">
    <property type="match status" value="1"/>
</dbReference>
<evidence type="ECO:0000256" key="1">
    <source>
        <dbReference type="ARBA" id="ARBA00022553"/>
    </source>
</evidence>
<evidence type="ECO:0000256" key="2">
    <source>
        <dbReference type="ARBA" id="ARBA00023125"/>
    </source>
</evidence>
<dbReference type="InterPro" id="IPR058245">
    <property type="entry name" value="NreC/VraR/RcsB-like_REC"/>
</dbReference>
<evidence type="ECO:0000313" key="6">
    <source>
        <dbReference type="EMBL" id="MEB4590651.1"/>
    </source>
</evidence>
<dbReference type="InterPro" id="IPR051015">
    <property type="entry name" value="EvgA-like"/>
</dbReference>
<keyword evidence="7" id="KW-1185">Reference proteome</keyword>
<dbReference type="PANTHER" id="PTHR45566">
    <property type="entry name" value="HTH-TYPE TRANSCRIPTIONAL REGULATOR YHJB-RELATED"/>
    <property type="match status" value="1"/>
</dbReference>
<name>A0ABU6CUY3_9GAMM</name>
<evidence type="ECO:0000259" key="5">
    <source>
        <dbReference type="PROSITE" id="PS50110"/>
    </source>
</evidence>
<dbReference type="RefSeq" id="WP_324694012.1">
    <property type="nucleotide sequence ID" value="NZ_JAYMYJ010000049.1"/>
</dbReference>
<dbReference type="SMART" id="SM00448">
    <property type="entry name" value="REC"/>
    <property type="match status" value="1"/>
</dbReference>
<evidence type="ECO:0000256" key="3">
    <source>
        <dbReference type="PROSITE-ProRule" id="PRU00169"/>
    </source>
</evidence>
<gene>
    <name evidence="6" type="ORF">VSS37_06650</name>
</gene>
<dbReference type="Pfam" id="PF00072">
    <property type="entry name" value="Response_reg"/>
    <property type="match status" value="1"/>
</dbReference>
<dbReference type="Gene3D" id="1.10.10.10">
    <property type="entry name" value="Winged helix-like DNA-binding domain superfamily/Winged helix DNA-binding domain"/>
    <property type="match status" value="1"/>
</dbReference>
<comment type="caution">
    <text evidence="6">The sequence shown here is derived from an EMBL/GenBank/DDBJ whole genome shotgun (WGS) entry which is preliminary data.</text>
</comment>
<dbReference type="CDD" id="cd17535">
    <property type="entry name" value="REC_NarL-like"/>
    <property type="match status" value="1"/>
</dbReference>
<dbReference type="PANTHER" id="PTHR45566:SF1">
    <property type="entry name" value="HTH-TYPE TRANSCRIPTIONAL REGULATOR YHJB-RELATED"/>
    <property type="match status" value="1"/>
</dbReference>
<dbReference type="Proteomes" id="UP001308005">
    <property type="component" value="Unassembled WGS sequence"/>
</dbReference>
<dbReference type="InterPro" id="IPR001789">
    <property type="entry name" value="Sig_transdc_resp-reg_receiver"/>
</dbReference>
<feature type="domain" description="HTH luxR-type" evidence="4">
    <location>
        <begin position="153"/>
        <end position="218"/>
    </location>
</feature>
<reference evidence="7" key="1">
    <citation type="submission" date="2023-07" db="EMBL/GenBank/DDBJ databases">
        <title>The carbon used by Thiothrix.</title>
        <authorList>
            <person name="Chen L."/>
        </authorList>
    </citation>
    <scope>NUCLEOTIDE SEQUENCE [LARGE SCALE GENOMIC DNA]</scope>
</reference>
<dbReference type="Pfam" id="PF00196">
    <property type="entry name" value="GerE"/>
    <property type="match status" value="1"/>
</dbReference>
<dbReference type="InterPro" id="IPR016032">
    <property type="entry name" value="Sig_transdc_resp-reg_C-effctor"/>
</dbReference>
<sequence length="221" mass="23366">MMRILVVDDHPLFREVLRAHMGDCFPEAKVFDAGSVGEAMGVLGTYAGFDLILLDVSMPGMDGVTGLALIREKTPGTPIAILSGTGDAELARVALEAGANGYISKTAGGREIKNALDLILFGEHYISPSVLAGPAAEVLSPSVSPLLAQVENEVVGEYGMTPRQLEVCRLLMVGLPNKLIARRLDCAEGTVRLHVSAVLRALNAHNRTEAARAALRLGIEA</sequence>
<dbReference type="InterPro" id="IPR000792">
    <property type="entry name" value="Tscrpt_reg_LuxR_C"/>
</dbReference>
<dbReference type="PRINTS" id="PR00038">
    <property type="entry name" value="HTHLUXR"/>
</dbReference>
<keyword evidence="2" id="KW-0238">DNA-binding</keyword>
<proteinExistence type="predicted"/>
<organism evidence="6 7">
    <name type="scientific">Candidatus Thiothrix phosphatis</name>
    <dbReference type="NCBI Taxonomy" id="3112415"/>
    <lineage>
        <taxon>Bacteria</taxon>
        <taxon>Pseudomonadati</taxon>
        <taxon>Pseudomonadota</taxon>
        <taxon>Gammaproteobacteria</taxon>
        <taxon>Thiotrichales</taxon>
        <taxon>Thiotrichaceae</taxon>
        <taxon>Thiothrix</taxon>
    </lineage>
</organism>
<evidence type="ECO:0000259" key="4">
    <source>
        <dbReference type="PROSITE" id="PS50043"/>
    </source>
</evidence>
<keyword evidence="1 3" id="KW-0597">Phosphoprotein</keyword>
<accession>A0ABU6CUY3</accession>
<dbReference type="InterPro" id="IPR036388">
    <property type="entry name" value="WH-like_DNA-bd_sf"/>
</dbReference>
<dbReference type="SUPFAM" id="SSF52172">
    <property type="entry name" value="CheY-like"/>
    <property type="match status" value="1"/>
</dbReference>
<dbReference type="PROSITE" id="PS50110">
    <property type="entry name" value="RESPONSE_REGULATORY"/>
    <property type="match status" value="1"/>
</dbReference>